<evidence type="ECO:0000313" key="6">
    <source>
        <dbReference type="EMBL" id="AMR78270.1"/>
    </source>
</evidence>
<dbReference type="GO" id="GO:0043565">
    <property type="term" value="F:sequence-specific DNA binding"/>
    <property type="evidence" value="ECO:0007669"/>
    <property type="project" value="InterPro"/>
</dbReference>
<dbReference type="Pfam" id="PF02954">
    <property type="entry name" value="HTH_8"/>
    <property type="match status" value="1"/>
</dbReference>
<evidence type="ECO:0000256" key="3">
    <source>
        <dbReference type="ARBA" id="ARBA00023015"/>
    </source>
</evidence>
<sequence length="628" mass="67095">MSHAADGPVRDVQIARRNFFNGKLIPPGTVPELVARSWERAAHSGLRPEDRALSSNFVTHGQLQRIEDEHRVLIEAAGEDMAILARAFPAQHWLVFCTNAAGMIVSASSRPAAAPAAAAAIRGGKQVCEAALGTNAPGCVLREGGVSVEIRRGEHYLNELVDVVCAAAPIYDCNDRLIGVLDVTGFGVDLPAYALSRVQAAAMSIENRLYARLPARRIVRLHHDHRMLHTPAEGIIAISDDDVIIAANRAARQMLGLRAGSVGAGTDLREVFAGGLHGGTGTGLASLSARSGERFFVSLEQHPRRTHSAAATTVGGGCLIADAALARAFDKAVTVIGAQVPVMLLGETGTGKSLLARALHDATRPGTPFVSLDCSSIPESLAEAELFGYADGAFTGSRKGGSIGKIEQANHGTLFLDEIGDMPLPLQTRLLSVLQERSLTRVGGSKPVPVDISVICATHRNLDELVRQGSFRQDLFYRLNGMSVRMPALRERTDLPELIDAMMQSLARGRPKRLEADAMAVLMAHRWPGNIRELHQVLRAAMALSGDSELVQREHFDEGWLAVAATGAPAPGVLPARPDTHSTMMADMQSELIHRTLAALSGNRSQAARALGISRATLYRKLARSKSS</sequence>
<proteinExistence type="predicted"/>
<dbReference type="Gene3D" id="3.40.50.300">
    <property type="entry name" value="P-loop containing nucleotide triphosphate hydrolases"/>
    <property type="match status" value="1"/>
</dbReference>
<evidence type="ECO:0000256" key="2">
    <source>
        <dbReference type="ARBA" id="ARBA00022840"/>
    </source>
</evidence>
<dbReference type="AlphaFoldDB" id="A0A142JJK8"/>
<keyword evidence="2" id="KW-0067">ATP-binding</keyword>
<dbReference type="Pfam" id="PF00158">
    <property type="entry name" value="Sigma54_activat"/>
    <property type="match status" value="1"/>
</dbReference>
<dbReference type="FunFam" id="3.40.50.300:FF:000006">
    <property type="entry name" value="DNA-binding transcriptional regulator NtrC"/>
    <property type="match status" value="1"/>
</dbReference>
<reference evidence="6 7" key="1">
    <citation type="submission" date="2016-03" db="EMBL/GenBank/DDBJ databases">
        <title>Complete genome sequence of a novel chlorpyrifos degrading bacterium, Cupriavidus nantongensis sp. X1.</title>
        <authorList>
            <person name="Fang L."/>
        </authorList>
    </citation>
    <scope>NUCLEOTIDE SEQUENCE [LARGE SCALE GENOMIC DNA]</scope>
    <source>
        <strain evidence="6 7">X1</strain>
    </source>
</reference>
<dbReference type="Gene3D" id="1.10.10.60">
    <property type="entry name" value="Homeodomain-like"/>
    <property type="match status" value="1"/>
</dbReference>
<keyword evidence="7" id="KW-1185">Reference proteome</keyword>
<dbReference type="SUPFAM" id="SSF52540">
    <property type="entry name" value="P-loop containing nucleoside triphosphate hydrolases"/>
    <property type="match status" value="1"/>
</dbReference>
<dbReference type="SUPFAM" id="SSF46689">
    <property type="entry name" value="Homeodomain-like"/>
    <property type="match status" value="1"/>
</dbReference>
<dbReference type="KEGG" id="cnan:A2G96_11210"/>
<evidence type="ECO:0000259" key="5">
    <source>
        <dbReference type="PROSITE" id="PS50045"/>
    </source>
</evidence>
<dbReference type="Pfam" id="PF25601">
    <property type="entry name" value="AAA_lid_14"/>
    <property type="match status" value="1"/>
</dbReference>
<keyword evidence="3" id="KW-0805">Transcription regulation</keyword>
<feature type="domain" description="Sigma-54 factor interaction" evidence="5">
    <location>
        <begin position="322"/>
        <end position="543"/>
    </location>
</feature>
<evidence type="ECO:0000256" key="1">
    <source>
        <dbReference type="ARBA" id="ARBA00022741"/>
    </source>
</evidence>
<dbReference type="InterPro" id="IPR025662">
    <property type="entry name" value="Sigma_54_int_dom_ATP-bd_1"/>
</dbReference>
<dbReference type="EMBL" id="CP014844">
    <property type="protein sequence ID" value="AMR78270.1"/>
    <property type="molecule type" value="Genomic_DNA"/>
</dbReference>
<dbReference type="InterPro" id="IPR027417">
    <property type="entry name" value="P-loop_NTPase"/>
</dbReference>
<dbReference type="InterPro" id="IPR002078">
    <property type="entry name" value="Sigma_54_int"/>
</dbReference>
<dbReference type="Proteomes" id="UP000075238">
    <property type="component" value="Chromosome 1"/>
</dbReference>
<evidence type="ECO:0000256" key="4">
    <source>
        <dbReference type="ARBA" id="ARBA00023163"/>
    </source>
</evidence>
<dbReference type="PRINTS" id="PR01590">
    <property type="entry name" value="HTHFIS"/>
</dbReference>
<dbReference type="PROSITE" id="PS00675">
    <property type="entry name" value="SIGMA54_INTERACT_1"/>
    <property type="match status" value="1"/>
</dbReference>
<dbReference type="CDD" id="cd00009">
    <property type="entry name" value="AAA"/>
    <property type="match status" value="1"/>
</dbReference>
<dbReference type="InterPro" id="IPR058031">
    <property type="entry name" value="AAA_lid_NorR"/>
</dbReference>
<dbReference type="Gene3D" id="3.30.450.40">
    <property type="match status" value="1"/>
</dbReference>
<dbReference type="InterPro" id="IPR029016">
    <property type="entry name" value="GAF-like_dom_sf"/>
</dbReference>
<dbReference type="InterPro" id="IPR002197">
    <property type="entry name" value="HTH_Fis"/>
</dbReference>
<dbReference type="PANTHER" id="PTHR32071">
    <property type="entry name" value="TRANSCRIPTIONAL REGULATORY PROTEIN"/>
    <property type="match status" value="1"/>
</dbReference>
<keyword evidence="4" id="KW-0804">Transcription</keyword>
<accession>A0A142JJK8</accession>
<dbReference type="PROSITE" id="PS50045">
    <property type="entry name" value="SIGMA54_INTERACT_4"/>
    <property type="match status" value="1"/>
</dbReference>
<dbReference type="Gene3D" id="1.10.8.60">
    <property type="match status" value="1"/>
</dbReference>
<protein>
    <submittedName>
        <fullName evidence="6">Sigma-54-dependent Fis family transcriptional regulator</fullName>
    </submittedName>
</protein>
<dbReference type="GO" id="GO:0005524">
    <property type="term" value="F:ATP binding"/>
    <property type="evidence" value="ECO:0007669"/>
    <property type="project" value="UniProtKB-KW"/>
</dbReference>
<dbReference type="RefSeq" id="WP_062799313.1">
    <property type="nucleotide sequence ID" value="NZ_CP014844.1"/>
</dbReference>
<organism evidence="6 7">
    <name type="scientific">Cupriavidus nantongensis</name>
    <dbReference type="NCBI Taxonomy" id="1796606"/>
    <lineage>
        <taxon>Bacteria</taxon>
        <taxon>Pseudomonadati</taxon>
        <taxon>Pseudomonadota</taxon>
        <taxon>Betaproteobacteria</taxon>
        <taxon>Burkholderiales</taxon>
        <taxon>Burkholderiaceae</taxon>
        <taxon>Cupriavidus</taxon>
    </lineage>
</organism>
<gene>
    <name evidence="6" type="ORF">A2G96_11210</name>
</gene>
<dbReference type="STRING" id="1796606.A2G96_11210"/>
<dbReference type="Gene3D" id="3.30.450.20">
    <property type="entry name" value="PAS domain"/>
    <property type="match status" value="1"/>
</dbReference>
<keyword evidence="1" id="KW-0547">Nucleotide-binding</keyword>
<evidence type="ECO:0000313" key="7">
    <source>
        <dbReference type="Proteomes" id="UP000075238"/>
    </source>
</evidence>
<dbReference type="InterPro" id="IPR003593">
    <property type="entry name" value="AAA+_ATPase"/>
</dbReference>
<name>A0A142JJK8_9BURK</name>
<dbReference type="GO" id="GO:0006355">
    <property type="term" value="P:regulation of DNA-templated transcription"/>
    <property type="evidence" value="ECO:0007669"/>
    <property type="project" value="InterPro"/>
</dbReference>
<dbReference type="PANTHER" id="PTHR32071:SF77">
    <property type="entry name" value="TRANSCRIPTIONAL REGULATORY PROTEIN"/>
    <property type="match status" value="1"/>
</dbReference>
<dbReference type="OrthoDB" id="9761705at2"/>
<dbReference type="InterPro" id="IPR009057">
    <property type="entry name" value="Homeodomain-like_sf"/>
</dbReference>
<dbReference type="SMART" id="SM00382">
    <property type="entry name" value="AAA"/>
    <property type="match status" value="1"/>
</dbReference>